<feature type="transmembrane region" description="Helical" evidence="6">
    <location>
        <begin position="98"/>
        <end position="115"/>
    </location>
</feature>
<keyword evidence="3 6" id="KW-0812">Transmembrane</keyword>
<evidence type="ECO:0000256" key="4">
    <source>
        <dbReference type="ARBA" id="ARBA00022989"/>
    </source>
</evidence>
<gene>
    <name evidence="8" type="ORF">N7468_004218</name>
</gene>
<comment type="caution">
    <text evidence="8">The sequence shown here is derived from an EMBL/GenBank/DDBJ whole genome shotgun (WGS) entry which is preliminary data.</text>
</comment>
<evidence type="ECO:0000256" key="1">
    <source>
        <dbReference type="ARBA" id="ARBA00004141"/>
    </source>
</evidence>
<protein>
    <recommendedName>
        <fullName evidence="7">Major facilitator superfamily (MFS) profile domain-containing protein</fullName>
    </recommendedName>
</protein>
<feature type="transmembrane region" description="Helical" evidence="6">
    <location>
        <begin position="57"/>
        <end position="77"/>
    </location>
</feature>
<organism evidence="8 9">
    <name type="scientific">Penicillium chermesinum</name>
    <dbReference type="NCBI Taxonomy" id="63820"/>
    <lineage>
        <taxon>Eukaryota</taxon>
        <taxon>Fungi</taxon>
        <taxon>Dikarya</taxon>
        <taxon>Ascomycota</taxon>
        <taxon>Pezizomycotina</taxon>
        <taxon>Eurotiomycetes</taxon>
        <taxon>Eurotiomycetidae</taxon>
        <taxon>Eurotiales</taxon>
        <taxon>Aspergillaceae</taxon>
        <taxon>Penicillium</taxon>
    </lineage>
</organism>
<accession>A0A9W9P7X4</accession>
<dbReference type="InterPro" id="IPR020846">
    <property type="entry name" value="MFS_dom"/>
</dbReference>
<dbReference type="GO" id="GO:0016020">
    <property type="term" value="C:membrane"/>
    <property type="evidence" value="ECO:0007669"/>
    <property type="project" value="UniProtKB-SubCell"/>
</dbReference>
<feature type="transmembrane region" description="Helical" evidence="6">
    <location>
        <begin position="32"/>
        <end position="51"/>
    </location>
</feature>
<dbReference type="AlphaFoldDB" id="A0A9W9P7X4"/>
<evidence type="ECO:0000313" key="8">
    <source>
        <dbReference type="EMBL" id="KAJ5239599.1"/>
    </source>
</evidence>
<dbReference type="RefSeq" id="XP_058332518.1">
    <property type="nucleotide sequence ID" value="XM_058473515.1"/>
</dbReference>
<proteinExistence type="inferred from homology"/>
<sequence>MPNLLADGAGGFKVPGTCIANHALNTRYGRKWTIIGSTELFIIGVIIQAINTRSLPAWYVARIVAGLGMSGQSVVIPMYSAEMTPKEIRGRCGSFYQWMYAWGVFLAYWVDYGVQQNSSIAGTSREWHWATSFCFSFSSLYMIKKETRGKNLEVAAGTEWEFAERSSDDEKGERERGVDGRKLQLVSVQENFHTNLRQR</sequence>
<dbReference type="GO" id="GO:0005351">
    <property type="term" value="F:carbohydrate:proton symporter activity"/>
    <property type="evidence" value="ECO:0007669"/>
    <property type="project" value="TreeGrafter"/>
</dbReference>
<keyword evidence="5 6" id="KW-0472">Membrane</keyword>
<dbReference type="InterPro" id="IPR005828">
    <property type="entry name" value="MFS_sugar_transport-like"/>
</dbReference>
<dbReference type="Pfam" id="PF00083">
    <property type="entry name" value="Sugar_tr"/>
    <property type="match status" value="1"/>
</dbReference>
<dbReference type="InterPro" id="IPR036259">
    <property type="entry name" value="MFS_trans_sf"/>
</dbReference>
<dbReference type="PROSITE" id="PS50850">
    <property type="entry name" value="MFS"/>
    <property type="match status" value="1"/>
</dbReference>
<keyword evidence="4 6" id="KW-1133">Transmembrane helix</keyword>
<dbReference type="PANTHER" id="PTHR48022:SF4">
    <property type="entry name" value="MAJOR FACILITATOR SUPERFAMILY (MFS) PROFILE DOMAIN-CONTAINING PROTEIN-RELATED"/>
    <property type="match status" value="1"/>
</dbReference>
<reference evidence="8" key="2">
    <citation type="journal article" date="2023" name="IMA Fungus">
        <title>Comparative genomic study of the Penicillium genus elucidates a diverse pangenome and 15 lateral gene transfer events.</title>
        <authorList>
            <person name="Petersen C."/>
            <person name="Sorensen T."/>
            <person name="Nielsen M.R."/>
            <person name="Sondergaard T.E."/>
            <person name="Sorensen J.L."/>
            <person name="Fitzpatrick D.A."/>
            <person name="Frisvad J.C."/>
            <person name="Nielsen K.L."/>
        </authorList>
    </citation>
    <scope>NUCLEOTIDE SEQUENCE</scope>
    <source>
        <strain evidence="8">IBT 19713</strain>
    </source>
</reference>
<dbReference type="Proteomes" id="UP001150941">
    <property type="component" value="Unassembled WGS sequence"/>
</dbReference>
<dbReference type="Gene3D" id="1.20.1250.20">
    <property type="entry name" value="MFS general substrate transporter like domains"/>
    <property type="match status" value="1"/>
</dbReference>
<evidence type="ECO:0000256" key="5">
    <source>
        <dbReference type="ARBA" id="ARBA00023136"/>
    </source>
</evidence>
<evidence type="ECO:0000256" key="2">
    <source>
        <dbReference type="ARBA" id="ARBA00010992"/>
    </source>
</evidence>
<feature type="domain" description="Major facilitator superfamily (MFS) profile" evidence="7">
    <location>
        <begin position="1"/>
        <end position="199"/>
    </location>
</feature>
<evidence type="ECO:0000256" key="3">
    <source>
        <dbReference type="ARBA" id="ARBA00022692"/>
    </source>
</evidence>
<evidence type="ECO:0000313" key="9">
    <source>
        <dbReference type="Proteomes" id="UP001150941"/>
    </source>
</evidence>
<evidence type="ECO:0000256" key="6">
    <source>
        <dbReference type="SAM" id="Phobius"/>
    </source>
</evidence>
<dbReference type="PANTHER" id="PTHR48022">
    <property type="entry name" value="PLASTIDIC GLUCOSE TRANSPORTER 4"/>
    <property type="match status" value="1"/>
</dbReference>
<comment type="similarity">
    <text evidence="2">Belongs to the major facilitator superfamily. Sugar transporter (TC 2.A.1.1) family.</text>
</comment>
<comment type="subcellular location">
    <subcellularLocation>
        <location evidence="1">Membrane</location>
        <topology evidence="1">Multi-pass membrane protein</topology>
    </subcellularLocation>
</comment>
<dbReference type="EMBL" id="JAPQKS010000003">
    <property type="protein sequence ID" value="KAJ5239599.1"/>
    <property type="molecule type" value="Genomic_DNA"/>
</dbReference>
<dbReference type="GeneID" id="83200818"/>
<dbReference type="InterPro" id="IPR050360">
    <property type="entry name" value="MFS_Sugar_Transporters"/>
</dbReference>
<reference evidence="8" key="1">
    <citation type="submission" date="2022-11" db="EMBL/GenBank/DDBJ databases">
        <authorList>
            <person name="Petersen C."/>
        </authorList>
    </citation>
    <scope>NUCLEOTIDE SEQUENCE</scope>
    <source>
        <strain evidence="8">IBT 19713</strain>
    </source>
</reference>
<name>A0A9W9P7X4_9EURO</name>
<dbReference type="SUPFAM" id="SSF103473">
    <property type="entry name" value="MFS general substrate transporter"/>
    <property type="match status" value="1"/>
</dbReference>
<keyword evidence="9" id="KW-1185">Reference proteome</keyword>
<evidence type="ECO:0000259" key="7">
    <source>
        <dbReference type="PROSITE" id="PS50850"/>
    </source>
</evidence>
<dbReference type="OrthoDB" id="4142200at2759"/>